<gene>
    <name evidence="1" type="ORF">CTI12_AA067490</name>
</gene>
<dbReference type="EMBL" id="PKPP01000357">
    <property type="protein sequence ID" value="PWA93785.1"/>
    <property type="molecule type" value="Genomic_DNA"/>
</dbReference>
<keyword evidence="2" id="KW-1185">Reference proteome</keyword>
<evidence type="ECO:0000313" key="1">
    <source>
        <dbReference type="EMBL" id="PWA93785.1"/>
    </source>
</evidence>
<evidence type="ECO:0000313" key="2">
    <source>
        <dbReference type="Proteomes" id="UP000245207"/>
    </source>
</evidence>
<protein>
    <submittedName>
        <fullName evidence="1">Uncharacterized protein</fullName>
    </submittedName>
</protein>
<sequence>MDVASTPQYHMKNVDAVDFDESNQLQKLSWANHHDQKKNLDVLHTESNQLQKLSSSNHDNQKKKNLCDDFLEHRKEETRKARSILLSMPGFSPADLWDDAKLNDGKFIQSMKQEQALWASNTCTNCGYFNWNCWCKRMHYKEMMEAIEGPSTPIKKQPKLTLPSFLLG</sequence>
<dbReference type="AlphaFoldDB" id="A0A2U1Q6Z9"/>
<name>A0A2U1Q6Z9_ARTAN</name>
<accession>A0A2U1Q6Z9</accession>
<dbReference type="Proteomes" id="UP000245207">
    <property type="component" value="Unassembled WGS sequence"/>
</dbReference>
<proteinExistence type="predicted"/>
<comment type="caution">
    <text evidence="1">The sequence shown here is derived from an EMBL/GenBank/DDBJ whole genome shotgun (WGS) entry which is preliminary data.</text>
</comment>
<organism evidence="1 2">
    <name type="scientific">Artemisia annua</name>
    <name type="common">Sweet wormwood</name>
    <dbReference type="NCBI Taxonomy" id="35608"/>
    <lineage>
        <taxon>Eukaryota</taxon>
        <taxon>Viridiplantae</taxon>
        <taxon>Streptophyta</taxon>
        <taxon>Embryophyta</taxon>
        <taxon>Tracheophyta</taxon>
        <taxon>Spermatophyta</taxon>
        <taxon>Magnoliopsida</taxon>
        <taxon>eudicotyledons</taxon>
        <taxon>Gunneridae</taxon>
        <taxon>Pentapetalae</taxon>
        <taxon>asterids</taxon>
        <taxon>campanulids</taxon>
        <taxon>Asterales</taxon>
        <taxon>Asteraceae</taxon>
        <taxon>Asteroideae</taxon>
        <taxon>Anthemideae</taxon>
        <taxon>Artemisiinae</taxon>
        <taxon>Artemisia</taxon>
    </lineage>
</organism>
<reference evidence="1 2" key="1">
    <citation type="journal article" date="2018" name="Mol. Plant">
        <title>The genome of Artemisia annua provides insight into the evolution of Asteraceae family and artemisinin biosynthesis.</title>
        <authorList>
            <person name="Shen Q."/>
            <person name="Zhang L."/>
            <person name="Liao Z."/>
            <person name="Wang S."/>
            <person name="Yan T."/>
            <person name="Shi P."/>
            <person name="Liu M."/>
            <person name="Fu X."/>
            <person name="Pan Q."/>
            <person name="Wang Y."/>
            <person name="Lv Z."/>
            <person name="Lu X."/>
            <person name="Zhang F."/>
            <person name="Jiang W."/>
            <person name="Ma Y."/>
            <person name="Chen M."/>
            <person name="Hao X."/>
            <person name="Li L."/>
            <person name="Tang Y."/>
            <person name="Lv G."/>
            <person name="Zhou Y."/>
            <person name="Sun X."/>
            <person name="Brodelius P.E."/>
            <person name="Rose J.K.C."/>
            <person name="Tang K."/>
        </authorList>
    </citation>
    <scope>NUCLEOTIDE SEQUENCE [LARGE SCALE GENOMIC DNA]</scope>
    <source>
        <strain evidence="2">cv. Huhao1</strain>
        <tissue evidence="1">Leaf</tissue>
    </source>
</reference>